<keyword evidence="5 6" id="KW-0472">Membrane</keyword>
<dbReference type="PANTHER" id="PTHR32234">
    <property type="entry name" value="THIOL:DISULFIDE INTERCHANGE PROTEIN DSBD"/>
    <property type="match status" value="1"/>
</dbReference>
<dbReference type="Proteomes" id="UP000307217">
    <property type="component" value="Unassembled WGS sequence"/>
</dbReference>
<dbReference type="PANTHER" id="PTHR32234:SF0">
    <property type="entry name" value="THIOL:DISULFIDE INTERCHANGE PROTEIN DSBD"/>
    <property type="match status" value="1"/>
</dbReference>
<evidence type="ECO:0000256" key="3">
    <source>
        <dbReference type="ARBA" id="ARBA00022748"/>
    </source>
</evidence>
<evidence type="ECO:0000256" key="2">
    <source>
        <dbReference type="ARBA" id="ARBA00022692"/>
    </source>
</evidence>
<evidence type="ECO:0000256" key="5">
    <source>
        <dbReference type="ARBA" id="ARBA00023136"/>
    </source>
</evidence>
<dbReference type="GO" id="GO:0045454">
    <property type="term" value="P:cell redox homeostasis"/>
    <property type="evidence" value="ECO:0007669"/>
    <property type="project" value="TreeGrafter"/>
</dbReference>
<dbReference type="GO" id="GO:0017004">
    <property type="term" value="P:cytochrome complex assembly"/>
    <property type="evidence" value="ECO:0007669"/>
    <property type="project" value="UniProtKB-KW"/>
</dbReference>
<dbReference type="GO" id="GO:0015035">
    <property type="term" value="F:protein-disulfide reductase activity"/>
    <property type="evidence" value="ECO:0007669"/>
    <property type="project" value="TreeGrafter"/>
</dbReference>
<keyword evidence="2 6" id="KW-0812">Transmembrane</keyword>
<feature type="transmembrane region" description="Helical" evidence="6">
    <location>
        <begin position="219"/>
        <end position="236"/>
    </location>
</feature>
<dbReference type="GO" id="GO:0016020">
    <property type="term" value="C:membrane"/>
    <property type="evidence" value="ECO:0007669"/>
    <property type="project" value="UniProtKB-SubCell"/>
</dbReference>
<keyword evidence="3" id="KW-0201">Cytochrome c-type biogenesis</keyword>
<evidence type="ECO:0000313" key="8">
    <source>
        <dbReference type="EMBL" id="TMO70715.1"/>
    </source>
</evidence>
<dbReference type="Pfam" id="PF02683">
    <property type="entry name" value="DsbD_TM"/>
    <property type="match status" value="1"/>
</dbReference>
<keyword evidence="4 6" id="KW-1133">Transmembrane helix</keyword>
<name>A0A5S3VEC3_9GAMM</name>
<feature type="domain" description="Cytochrome C biogenesis protein transmembrane" evidence="7">
    <location>
        <begin position="35"/>
        <end position="233"/>
    </location>
</feature>
<evidence type="ECO:0000256" key="6">
    <source>
        <dbReference type="SAM" id="Phobius"/>
    </source>
</evidence>
<feature type="transmembrane region" description="Helical" evidence="6">
    <location>
        <begin position="178"/>
        <end position="207"/>
    </location>
</feature>
<organism evidence="8 9">
    <name type="scientific">Pseudoalteromonas aurantia</name>
    <dbReference type="NCBI Taxonomy" id="43654"/>
    <lineage>
        <taxon>Bacteria</taxon>
        <taxon>Pseudomonadati</taxon>
        <taxon>Pseudomonadota</taxon>
        <taxon>Gammaproteobacteria</taxon>
        <taxon>Alteromonadales</taxon>
        <taxon>Pseudoalteromonadaceae</taxon>
        <taxon>Pseudoalteromonas</taxon>
    </lineage>
</organism>
<sequence length="244" mass="26878">MSIQLILLTLSFIENIMTESVFIELLQQSPPSFYWILLAFFMGLLTSLSTCLYPLLPITIATLSQNSTSSVTLRALLYCLGLSSVYAILGATAALSGQFFGSIASHPFTQIIFANLLLLFAFVLKGWIPLPTFLYAFSQKQHSHSALLMGVASGFVAAPCSSPILAAILLFVAEQQNITWGIAILFSFAVGMCLLLFLAGIFSGFIAKIPKSGRWLNTIQWFMFVLLLIMSQYYLLRAGQLIYI</sequence>
<reference evidence="9" key="2">
    <citation type="submission" date="2019-06" db="EMBL/GenBank/DDBJ databases">
        <title>Co-occurence of chitin degradation, pigmentation and bioactivity in marine Pseudoalteromonas.</title>
        <authorList>
            <person name="Sonnenschein E.C."/>
            <person name="Bech P.K."/>
        </authorList>
    </citation>
    <scope>NUCLEOTIDE SEQUENCE [LARGE SCALE GENOMIC DNA]</scope>
    <source>
        <strain evidence="9">S3790</strain>
    </source>
</reference>
<comment type="subcellular location">
    <subcellularLocation>
        <location evidence="1">Membrane</location>
        <topology evidence="1">Multi-pass membrane protein</topology>
    </subcellularLocation>
</comment>
<feature type="transmembrane region" description="Helical" evidence="6">
    <location>
        <begin position="112"/>
        <end position="135"/>
    </location>
</feature>
<feature type="transmembrane region" description="Helical" evidence="6">
    <location>
        <begin position="76"/>
        <end position="100"/>
    </location>
</feature>
<gene>
    <name evidence="8" type="ORF">CWC19_00265</name>
</gene>
<evidence type="ECO:0000313" key="9">
    <source>
        <dbReference type="Proteomes" id="UP000307217"/>
    </source>
</evidence>
<dbReference type="EMBL" id="PNBX01000001">
    <property type="protein sequence ID" value="TMO70715.1"/>
    <property type="molecule type" value="Genomic_DNA"/>
</dbReference>
<comment type="caution">
    <text evidence="8">The sequence shown here is derived from an EMBL/GenBank/DDBJ whole genome shotgun (WGS) entry which is preliminary data.</text>
</comment>
<proteinExistence type="predicted"/>
<feature type="transmembrane region" description="Helical" evidence="6">
    <location>
        <begin position="147"/>
        <end position="172"/>
    </location>
</feature>
<evidence type="ECO:0000256" key="1">
    <source>
        <dbReference type="ARBA" id="ARBA00004141"/>
    </source>
</evidence>
<evidence type="ECO:0000256" key="4">
    <source>
        <dbReference type="ARBA" id="ARBA00022989"/>
    </source>
</evidence>
<feature type="transmembrane region" description="Helical" evidence="6">
    <location>
        <begin position="34"/>
        <end position="56"/>
    </location>
</feature>
<dbReference type="InterPro" id="IPR003834">
    <property type="entry name" value="Cyt_c_assmbl_TM_dom"/>
</dbReference>
<dbReference type="RefSeq" id="WP_138589451.1">
    <property type="nucleotide sequence ID" value="NZ_PNBX01000001.1"/>
</dbReference>
<dbReference type="AlphaFoldDB" id="A0A5S3VEC3"/>
<reference evidence="8 9" key="1">
    <citation type="submission" date="2018-01" db="EMBL/GenBank/DDBJ databases">
        <authorList>
            <person name="Paulsen S."/>
            <person name="Gram L.K."/>
        </authorList>
    </citation>
    <scope>NUCLEOTIDE SEQUENCE [LARGE SCALE GENOMIC DNA]</scope>
    <source>
        <strain evidence="8 9">S3790</strain>
    </source>
</reference>
<evidence type="ECO:0000259" key="7">
    <source>
        <dbReference type="Pfam" id="PF02683"/>
    </source>
</evidence>
<accession>A0A5S3VEC3</accession>
<protein>
    <submittedName>
        <fullName evidence="8">Thiol:disulfide interchange protein</fullName>
    </submittedName>
</protein>
<dbReference type="OrthoDB" id="9811036at2"/>